<evidence type="ECO:0000259" key="5">
    <source>
        <dbReference type="Pfam" id="PF07593"/>
    </source>
</evidence>
<dbReference type="Gene3D" id="1.25.40.10">
    <property type="entry name" value="Tetratricopeptide repeat domain"/>
    <property type="match status" value="1"/>
</dbReference>
<keyword evidence="4" id="KW-0472">Membrane</keyword>
<keyword evidence="2" id="KW-0802">TPR repeat</keyword>
<feature type="repeat" description="TPR" evidence="2">
    <location>
        <begin position="119"/>
        <end position="152"/>
    </location>
</feature>
<feature type="compositionally biased region" description="Basic and acidic residues" evidence="3">
    <location>
        <begin position="1172"/>
        <end position="1182"/>
    </location>
</feature>
<dbReference type="InterPro" id="IPR019734">
    <property type="entry name" value="TPR_rpt"/>
</dbReference>
<evidence type="ECO:0000256" key="1">
    <source>
        <dbReference type="ARBA" id="ARBA00022729"/>
    </source>
</evidence>
<evidence type="ECO:0000256" key="4">
    <source>
        <dbReference type="SAM" id="Phobius"/>
    </source>
</evidence>
<dbReference type="InterPro" id="IPR028994">
    <property type="entry name" value="Integrin_alpha_N"/>
</dbReference>
<name>A0A6C2YME3_9BACT</name>
<keyword evidence="4" id="KW-0812">Transmembrane</keyword>
<dbReference type="AlphaFoldDB" id="A0A6C2YME3"/>
<dbReference type="SUPFAM" id="SSF48452">
    <property type="entry name" value="TPR-like"/>
    <property type="match status" value="1"/>
</dbReference>
<organism evidence="6">
    <name type="scientific">Tuwongella immobilis</name>
    <dbReference type="NCBI Taxonomy" id="692036"/>
    <lineage>
        <taxon>Bacteria</taxon>
        <taxon>Pseudomonadati</taxon>
        <taxon>Planctomycetota</taxon>
        <taxon>Planctomycetia</taxon>
        <taxon>Gemmatales</taxon>
        <taxon>Gemmataceae</taxon>
        <taxon>Tuwongella</taxon>
    </lineage>
</organism>
<evidence type="ECO:0000256" key="3">
    <source>
        <dbReference type="SAM" id="MobiDB-lite"/>
    </source>
</evidence>
<protein>
    <recommendedName>
        <fullName evidence="5">ASPIC/UnbV domain-containing protein</fullName>
    </recommendedName>
</protein>
<dbReference type="InParanoid" id="A0A6C2YME3"/>
<dbReference type="KEGG" id="tim:GMBLW1_14260"/>
<feature type="domain" description="ASPIC/UnbV" evidence="5">
    <location>
        <begin position="699"/>
        <end position="764"/>
    </location>
</feature>
<dbReference type="Pfam" id="PF07593">
    <property type="entry name" value="UnbV_ASPIC"/>
    <property type="match status" value="1"/>
</dbReference>
<sequence>MTSPTSPPNRYRNVLLVLGFVLVVGISSWLVWHNRTSPVPPTPDLTEVLVLNNRGIGLMEQFEYAAAAKAFRDVVARDPNWLPGRINLGIALLNQAEEPTLNEAAEIFESVLKQDSTNRHAHYCLGMIFLHRGNVAKAGPHFEEMTRLEPKDAHSWYHLGRTHPNGEDSPEAKACFELALKLNPYLNAARYALAMHPHEKDDARSQKLIAEQQALVAANWESEYRITYTEMGPFAEVLGRDPKSVERSTMGPLPMYADQPDFEAVLAPTSRWASQANLEAVPAGGKLLAAARKRFGGTMVVFDANGDQHLDVLMLSAAIERGQPRDVLLISNGKGKFYDRTLEFGLVNQASISACVASLDNDGLPDLIRSTPDGVTLHRLKRDGKSFRFEDQSAVLGDWAKGGVTLGLQVADLDQDGDLDLLAANYASSIEQAIRQFNGDYSKSDGGLRVLLNTSVPPAVPPGQPAPAMQLQFTPLAAPSELLVSGPVIGTILSDFDGDRDLDVLVMIDGKLPLMVLNDRLLRFRRNGLVSNDPQAWDGGLAVDPNLNGKSEVVLLGRDRLVHLANRLTDATQLAGQWFNPMTAQIPPIAQAMVQDMDLDGAPDLVALSQGKIPMLLRNRGGLFVNAPNVFGIPMTGPGMWIAAMGADVVGTSYPDLLLWHDINGLQLKTSMGRENRAIKLELTGTRDKGSNRRTNADGIGATVQVLAGMLRTTTELGTQSAGMGQSRLPISLGIGRAERADAVRIRWPDQVTQAELDLAADGTIHRIVETNRKGTSCPVLYVWNGQEFAYVTDFLGGGALGEMGPDGSVRPARPEETLNLPTSDMRPIDGAFRIRIGEPMDEMMYLDRVQLRAIDHPVDVTVLADERFATSAPMPTGKPIAIRNLRHPIRAVDHRGADQLSRITAADHRMVDSFRKRSWLGYAEEHWLEFHFDDLPDPEREAVLVLHGGIDYPYPESIFAASQAGVAMIPPQLERQRADGSWELVADLGFPAGLTRTMIRSFPAGSFRDGDRLRIRTNLQVYWDEIRLGTRLSEAEFAAVIRILDRAPRRAELLFHGFTREVQIGDSPLLGYDHRFTEPVSCAEWKGPRTLHGDVLQLLAAEDDRFVLCRPGEEVEIDFAADFPELPSNRRRTLQLQTWGYCKDNSPFTLTAGRVDPLPFRGMPSYPPKSSPDESARKRLP</sequence>
<keyword evidence="1" id="KW-0732">Signal</keyword>
<evidence type="ECO:0000313" key="7">
    <source>
        <dbReference type="Proteomes" id="UP000464378"/>
    </source>
</evidence>
<dbReference type="RefSeq" id="WP_162657702.1">
    <property type="nucleotide sequence ID" value="NZ_LR593887.1"/>
</dbReference>
<keyword evidence="7" id="KW-1185">Reference proteome</keyword>
<dbReference type="SMART" id="SM00028">
    <property type="entry name" value="TPR"/>
    <property type="match status" value="4"/>
</dbReference>
<dbReference type="InterPro" id="IPR011990">
    <property type="entry name" value="TPR-like_helical_dom_sf"/>
</dbReference>
<dbReference type="SUPFAM" id="SSF69318">
    <property type="entry name" value="Integrin alpha N-terminal domain"/>
    <property type="match status" value="1"/>
</dbReference>
<dbReference type="Proteomes" id="UP000464378">
    <property type="component" value="Chromosome"/>
</dbReference>
<dbReference type="PROSITE" id="PS50005">
    <property type="entry name" value="TPR"/>
    <property type="match status" value="2"/>
</dbReference>
<evidence type="ECO:0000256" key="2">
    <source>
        <dbReference type="PROSITE-ProRule" id="PRU00339"/>
    </source>
</evidence>
<dbReference type="InterPro" id="IPR011519">
    <property type="entry name" value="UnbV_ASPIC"/>
</dbReference>
<accession>A0A6C2YME3</accession>
<dbReference type="PANTHER" id="PTHR46580">
    <property type="entry name" value="SENSOR KINASE-RELATED"/>
    <property type="match status" value="1"/>
</dbReference>
<dbReference type="Pfam" id="PF13517">
    <property type="entry name" value="FG-GAP_3"/>
    <property type="match status" value="1"/>
</dbReference>
<dbReference type="InterPro" id="IPR013517">
    <property type="entry name" value="FG-GAP"/>
</dbReference>
<dbReference type="PANTHER" id="PTHR46580:SF4">
    <property type="entry name" value="ATP_GTP-BINDING PROTEIN"/>
    <property type="match status" value="1"/>
</dbReference>
<dbReference type="EMBL" id="LR586016">
    <property type="protein sequence ID" value="VIP02534.1"/>
    <property type="molecule type" value="Genomic_DNA"/>
</dbReference>
<reference evidence="6" key="1">
    <citation type="submission" date="2019-04" db="EMBL/GenBank/DDBJ databases">
        <authorList>
            <consortium name="Science for Life Laboratories"/>
        </authorList>
    </citation>
    <scope>NUCLEOTIDE SEQUENCE</scope>
    <source>
        <strain evidence="6">MBLW1</strain>
    </source>
</reference>
<keyword evidence="4" id="KW-1133">Transmembrane helix</keyword>
<feature type="region of interest" description="Disordered" evidence="3">
    <location>
        <begin position="1160"/>
        <end position="1182"/>
    </location>
</feature>
<gene>
    <name evidence="6" type="ORF">GMBLW1_14260</name>
</gene>
<dbReference type="Pfam" id="PF13432">
    <property type="entry name" value="TPR_16"/>
    <property type="match status" value="1"/>
</dbReference>
<dbReference type="EMBL" id="LR593887">
    <property type="protein sequence ID" value="VTS01691.1"/>
    <property type="molecule type" value="Genomic_DNA"/>
</dbReference>
<proteinExistence type="predicted"/>
<feature type="transmembrane region" description="Helical" evidence="4">
    <location>
        <begin position="12"/>
        <end position="32"/>
    </location>
</feature>
<feature type="repeat" description="TPR" evidence="2">
    <location>
        <begin position="153"/>
        <end position="186"/>
    </location>
</feature>
<dbReference type="Gene3D" id="2.130.10.130">
    <property type="entry name" value="Integrin alpha, N-terminal"/>
    <property type="match status" value="1"/>
</dbReference>
<evidence type="ECO:0000313" key="6">
    <source>
        <dbReference type="EMBL" id="VIP02534.1"/>
    </source>
</evidence>